<dbReference type="PROSITE" id="PS50928">
    <property type="entry name" value="ABC_TM1"/>
    <property type="match status" value="1"/>
</dbReference>
<feature type="transmembrane region" description="Helical" evidence="7">
    <location>
        <begin position="253"/>
        <end position="272"/>
    </location>
</feature>
<evidence type="ECO:0000256" key="7">
    <source>
        <dbReference type="RuleBase" id="RU363032"/>
    </source>
</evidence>
<reference evidence="9 10" key="1">
    <citation type="submission" date="2016-11" db="EMBL/GenBank/DDBJ databases">
        <authorList>
            <person name="Jaros S."/>
            <person name="Januszkiewicz K."/>
            <person name="Wedrychowicz H."/>
        </authorList>
    </citation>
    <scope>NUCLEOTIDE SEQUENCE [LARGE SCALE GENOMIC DNA]</scope>
    <source>
        <strain evidence="9 10">DSM 10068</strain>
    </source>
</reference>
<dbReference type="Pfam" id="PF12911">
    <property type="entry name" value="OppC_N"/>
    <property type="match status" value="1"/>
</dbReference>
<dbReference type="GO" id="GO:0005886">
    <property type="term" value="C:plasma membrane"/>
    <property type="evidence" value="ECO:0007669"/>
    <property type="project" value="UniProtKB-SubCell"/>
</dbReference>
<dbReference type="InterPro" id="IPR050366">
    <property type="entry name" value="BP-dependent_transpt_permease"/>
</dbReference>
<feature type="transmembrane region" description="Helical" evidence="7">
    <location>
        <begin position="21"/>
        <end position="44"/>
    </location>
</feature>
<evidence type="ECO:0000313" key="10">
    <source>
        <dbReference type="Proteomes" id="UP000183995"/>
    </source>
</evidence>
<dbReference type="Pfam" id="PF00528">
    <property type="entry name" value="BPD_transp_1"/>
    <property type="match status" value="1"/>
</dbReference>
<comment type="similarity">
    <text evidence="7">Belongs to the binding-protein-dependent transport system permease family.</text>
</comment>
<dbReference type="InterPro" id="IPR035906">
    <property type="entry name" value="MetI-like_sf"/>
</dbReference>
<evidence type="ECO:0000256" key="6">
    <source>
        <dbReference type="ARBA" id="ARBA00023136"/>
    </source>
</evidence>
<dbReference type="AlphaFoldDB" id="A0A1M5X5P1"/>
<dbReference type="Proteomes" id="UP000183995">
    <property type="component" value="Unassembled WGS sequence"/>
</dbReference>
<evidence type="ECO:0000256" key="2">
    <source>
        <dbReference type="ARBA" id="ARBA00022448"/>
    </source>
</evidence>
<dbReference type="Gene3D" id="1.10.3720.10">
    <property type="entry name" value="MetI-like"/>
    <property type="match status" value="1"/>
</dbReference>
<keyword evidence="6 7" id="KW-0472">Membrane</keyword>
<accession>A0A1M5X5P1</accession>
<dbReference type="PANTHER" id="PTHR43386">
    <property type="entry name" value="OLIGOPEPTIDE TRANSPORT SYSTEM PERMEASE PROTEIN APPC"/>
    <property type="match status" value="1"/>
</dbReference>
<dbReference type="STRING" id="1123282.SAMN02745823_01604"/>
<protein>
    <submittedName>
        <fullName evidence="9">Peptide/nickel transport system permease protein</fullName>
    </submittedName>
</protein>
<dbReference type="RefSeq" id="WP_200796613.1">
    <property type="nucleotide sequence ID" value="NZ_FQXV01000004.1"/>
</dbReference>
<dbReference type="InterPro" id="IPR000515">
    <property type="entry name" value="MetI-like"/>
</dbReference>
<dbReference type="EMBL" id="FQXV01000004">
    <property type="protein sequence ID" value="SHH94814.1"/>
    <property type="molecule type" value="Genomic_DNA"/>
</dbReference>
<evidence type="ECO:0000256" key="3">
    <source>
        <dbReference type="ARBA" id="ARBA00022475"/>
    </source>
</evidence>
<sequence length="285" mass="30742">MKKKRKQSRLYDVWRQLKKNKLAVVALVVLVLLVLIAILGPYIAPHPYEQQNAKQAYADSSAEHLLGTDKLGRDILSRLIVGTRQSLEMGVIAVAIAAVIGMTIGAIAGFYGKWVDNLCMRLLDIYQAIPMFLLCITLAAILGPSLQNAIIALGIGTVPGYARLMRASVLTVREKEYVEAARAINAGDARIILKHIVPNAMAPLIVEITMGVGACILAGSALSFIGLGVQPPTPEWGAMISEARNVMREHPTLALYPGICVMISVLACNLLGDGLRDALDPRLKN</sequence>
<comment type="subcellular location">
    <subcellularLocation>
        <location evidence="1 7">Cell membrane</location>
        <topology evidence="1 7">Multi-pass membrane protein</topology>
    </subcellularLocation>
</comment>
<dbReference type="InterPro" id="IPR025966">
    <property type="entry name" value="OppC_N"/>
</dbReference>
<keyword evidence="10" id="KW-1185">Reference proteome</keyword>
<dbReference type="CDD" id="cd06261">
    <property type="entry name" value="TM_PBP2"/>
    <property type="match status" value="1"/>
</dbReference>
<dbReference type="PANTHER" id="PTHR43386:SF1">
    <property type="entry name" value="D,D-DIPEPTIDE TRANSPORT SYSTEM PERMEASE PROTEIN DDPC-RELATED"/>
    <property type="match status" value="1"/>
</dbReference>
<dbReference type="SUPFAM" id="SSF161098">
    <property type="entry name" value="MetI-like"/>
    <property type="match status" value="1"/>
</dbReference>
<dbReference type="GO" id="GO:0055085">
    <property type="term" value="P:transmembrane transport"/>
    <property type="evidence" value="ECO:0007669"/>
    <property type="project" value="InterPro"/>
</dbReference>
<keyword evidence="4 7" id="KW-0812">Transmembrane</keyword>
<evidence type="ECO:0000259" key="8">
    <source>
        <dbReference type="PROSITE" id="PS50928"/>
    </source>
</evidence>
<keyword evidence="2 7" id="KW-0813">Transport</keyword>
<evidence type="ECO:0000313" key="9">
    <source>
        <dbReference type="EMBL" id="SHH94814.1"/>
    </source>
</evidence>
<feature type="transmembrane region" description="Helical" evidence="7">
    <location>
        <begin position="89"/>
        <end position="111"/>
    </location>
</feature>
<evidence type="ECO:0000256" key="1">
    <source>
        <dbReference type="ARBA" id="ARBA00004651"/>
    </source>
</evidence>
<organism evidence="9 10">
    <name type="scientific">Sporobacter termitidis DSM 10068</name>
    <dbReference type="NCBI Taxonomy" id="1123282"/>
    <lineage>
        <taxon>Bacteria</taxon>
        <taxon>Bacillati</taxon>
        <taxon>Bacillota</taxon>
        <taxon>Clostridia</taxon>
        <taxon>Eubacteriales</taxon>
        <taxon>Oscillospiraceae</taxon>
        <taxon>Sporobacter</taxon>
    </lineage>
</organism>
<keyword evidence="5 7" id="KW-1133">Transmembrane helix</keyword>
<evidence type="ECO:0000256" key="5">
    <source>
        <dbReference type="ARBA" id="ARBA00022989"/>
    </source>
</evidence>
<evidence type="ECO:0000256" key="4">
    <source>
        <dbReference type="ARBA" id="ARBA00022692"/>
    </source>
</evidence>
<feature type="domain" description="ABC transmembrane type-1" evidence="8">
    <location>
        <begin position="83"/>
        <end position="272"/>
    </location>
</feature>
<proteinExistence type="inferred from homology"/>
<keyword evidence="3" id="KW-1003">Cell membrane</keyword>
<name>A0A1M5X5P1_9FIRM</name>
<gene>
    <name evidence="9" type="ORF">SAMN02745823_01604</name>
</gene>
<feature type="transmembrane region" description="Helical" evidence="7">
    <location>
        <begin position="204"/>
        <end position="229"/>
    </location>
</feature>